<keyword evidence="1" id="KW-0805">Transcription regulation</keyword>
<dbReference type="Proteomes" id="UP000623608">
    <property type="component" value="Unassembled WGS sequence"/>
</dbReference>
<dbReference type="GO" id="GO:0000976">
    <property type="term" value="F:transcription cis-regulatory region binding"/>
    <property type="evidence" value="ECO:0007669"/>
    <property type="project" value="TreeGrafter"/>
</dbReference>
<dbReference type="AlphaFoldDB" id="A0A919NXX5"/>
<dbReference type="SUPFAM" id="SSF47413">
    <property type="entry name" value="lambda repressor-like DNA-binding domains"/>
    <property type="match status" value="1"/>
</dbReference>
<gene>
    <name evidence="5" type="primary">lacI_13</name>
    <name evidence="5" type="ORF">Ate02nite_90100</name>
</gene>
<dbReference type="SMART" id="SM00354">
    <property type="entry name" value="HTH_LACI"/>
    <property type="match status" value="1"/>
</dbReference>
<evidence type="ECO:0000313" key="6">
    <source>
        <dbReference type="Proteomes" id="UP000623608"/>
    </source>
</evidence>
<dbReference type="InterPro" id="IPR028082">
    <property type="entry name" value="Peripla_BP_I"/>
</dbReference>
<organism evidence="5 6">
    <name type="scientific">Paractinoplanes tereljensis</name>
    <dbReference type="NCBI Taxonomy" id="571912"/>
    <lineage>
        <taxon>Bacteria</taxon>
        <taxon>Bacillati</taxon>
        <taxon>Actinomycetota</taxon>
        <taxon>Actinomycetes</taxon>
        <taxon>Micromonosporales</taxon>
        <taxon>Micromonosporaceae</taxon>
        <taxon>Paractinoplanes</taxon>
    </lineage>
</organism>
<sequence length="336" mass="35595">MGDSNGMREVARAAGVSVSTVANVLSRPSIVAPETRRRVQQAIDHLGYVPSGPARQLRGLPSPIVGSVTLDLANPFHAEVNRGIEDGLAEAGCLVLACSTDLRPATESRLLHLLQQQNVRGIIISPAGPDPAQLLEVSRRGTPVVLLDHPKGELDLCSVAVDDLLGGRLAGEHLRELGHRRIAYLGATVDPGPVARRRQGLREAVGTILDVRMDVHPPSLGEAAAAAAERVVALAPTAVVCINDTAALGLLDGLEALGVRVPDDLSVVGYDDLPFARRLAPPLTTVRQPAYRLGFAAAGLLLEEGQPGHTHREVWFQPELVIRASTARIDGHRIDG</sequence>
<dbReference type="InterPro" id="IPR046335">
    <property type="entry name" value="LacI/GalR-like_sensor"/>
</dbReference>
<evidence type="ECO:0000256" key="2">
    <source>
        <dbReference type="ARBA" id="ARBA00023125"/>
    </source>
</evidence>
<dbReference type="InterPro" id="IPR000843">
    <property type="entry name" value="HTH_LacI"/>
</dbReference>
<dbReference type="Gene3D" id="3.40.50.2300">
    <property type="match status" value="2"/>
</dbReference>
<accession>A0A919NXX5</accession>
<dbReference type="CDD" id="cd01392">
    <property type="entry name" value="HTH_LacI"/>
    <property type="match status" value="1"/>
</dbReference>
<evidence type="ECO:0000256" key="3">
    <source>
        <dbReference type="ARBA" id="ARBA00023163"/>
    </source>
</evidence>
<name>A0A919NXX5_9ACTN</name>
<dbReference type="SUPFAM" id="SSF53822">
    <property type="entry name" value="Periplasmic binding protein-like I"/>
    <property type="match status" value="1"/>
</dbReference>
<keyword evidence="3" id="KW-0804">Transcription</keyword>
<evidence type="ECO:0000313" key="5">
    <source>
        <dbReference type="EMBL" id="GIF26280.1"/>
    </source>
</evidence>
<reference evidence="5" key="1">
    <citation type="submission" date="2021-01" db="EMBL/GenBank/DDBJ databases">
        <title>Whole genome shotgun sequence of Actinoplanes tereljensis NBRC 105297.</title>
        <authorList>
            <person name="Komaki H."/>
            <person name="Tamura T."/>
        </authorList>
    </citation>
    <scope>NUCLEOTIDE SEQUENCE</scope>
    <source>
        <strain evidence="5">NBRC 105297</strain>
    </source>
</reference>
<dbReference type="Pfam" id="PF00356">
    <property type="entry name" value="LacI"/>
    <property type="match status" value="1"/>
</dbReference>
<dbReference type="PANTHER" id="PTHR30146:SF109">
    <property type="entry name" value="HTH-TYPE TRANSCRIPTIONAL REGULATOR GALS"/>
    <property type="match status" value="1"/>
</dbReference>
<dbReference type="EMBL" id="BOMY01000060">
    <property type="protein sequence ID" value="GIF26280.1"/>
    <property type="molecule type" value="Genomic_DNA"/>
</dbReference>
<dbReference type="PROSITE" id="PS00356">
    <property type="entry name" value="HTH_LACI_1"/>
    <property type="match status" value="1"/>
</dbReference>
<protein>
    <submittedName>
        <fullName evidence="5">LacI family transcriptional regulator</fullName>
    </submittedName>
</protein>
<keyword evidence="2" id="KW-0238">DNA-binding</keyword>
<comment type="caution">
    <text evidence="5">The sequence shown here is derived from an EMBL/GenBank/DDBJ whole genome shotgun (WGS) entry which is preliminary data.</text>
</comment>
<proteinExistence type="predicted"/>
<dbReference type="PROSITE" id="PS50932">
    <property type="entry name" value="HTH_LACI_2"/>
    <property type="match status" value="1"/>
</dbReference>
<dbReference type="GO" id="GO:0003700">
    <property type="term" value="F:DNA-binding transcription factor activity"/>
    <property type="evidence" value="ECO:0007669"/>
    <property type="project" value="TreeGrafter"/>
</dbReference>
<dbReference type="Pfam" id="PF13377">
    <property type="entry name" value="Peripla_BP_3"/>
    <property type="match status" value="1"/>
</dbReference>
<dbReference type="InterPro" id="IPR010982">
    <property type="entry name" value="Lambda_DNA-bd_dom_sf"/>
</dbReference>
<dbReference type="Gene3D" id="1.10.260.40">
    <property type="entry name" value="lambda repressor-like DNA-binding domains"/>
    <property type="match status" value="1"/>
</dbReference>
<evidence type="ECO:0000259" key="4">
    <source>
        <dbReference type="PROSITE" id="PS50932"/>
    </source>
</evidence>
<keyword evidence="6" id="KW-1185">Reference proteome</keyword>
<evidence type="ECO:0000256" key="1">
    <source>
        <dbReference type="ARBA" id="ARBA00023015"/>
    </source>
</evidence>
<feature type="domain" description="HTH lacI-type" evidence="4">
    <location>
        <begin position="7"/>
        <end position="59"/>
    </location>
</feature>
<dbReference type="PANTHER" id="PTHR30146">
    <property type="entry name" value="LACI-RELATED TRANSCRIPTIONAL REPRESSOR"/>
    <property type="match status" value="1"/>
</dbReference>
<dbReference type="RefSeq" id="WP_203814088.1">
    <property type="nucleotide sequence ID" value="NZ_BOMY01000060.1"/>
</dbReference>